<keyword evidence="1" id="KW-0472">Membrane</keyword>
<dbReference type="Proteomes" id="UP001193748">
    <property type="component" value="Unassembled WGS sequence"/>
</dbReference>
<organism evidence="2 3">
    <name type="scientific">Clostridium beijerinckii</name>
    <name type="common">Clostridium MP</name>
    <dbReference type="NCBI Taxonomy" id="1520"/>
    <lineage>
        <taxon>Bacteria</taxon>
        <taxon>Bacillati</taxon>
        <taxon>Bacillota</taxon>
        <taxon>Clostridia</taxon>
        <taxon>Eubacteriales</taxon>
        <taxon>Clostridiaceae</taxon>
        <taxon>Clostridium</taxon>
    </lineage>
</organism>
<reference evidence="2" key="1">
    <citation type="submission" date="2020-05" db="EMBL/GenBank/DDBJ databases">
        <authorList>
            <person name="Brown S."/>
            <person name="Huntemann M."/>
            <person name="Clum A."/>
            <person name="Spunde A."/>
            <person name="Palaniappan K."/>
            <person name="Ritter S."/>
            <person name="Mikhailova N."/>
            <person name="Chen I.-M."/>
            <person name="Stamatis D."/>
            <person name="Reddy T."/>
            <person name="O'Malley R."/>
            <person name="Daum C."/>
            <person name="Shapiro N."/>
            <person name="Ivanova N."/>
            <person name="Kyrpides N."/>
            <person name="Woyke T."/>
        </authorList>
    </citation>
    <scope>NUCLEOTIDE SEQUENCE</scope>
    <source>
        <strain evidence="2">DJ080</strain>
    </source>
</reference>
<dbReference type="EMBL" id="JABSWW010000001">
    <property type="protein sequence ID" value="NRT90259.1"/>
    <property type="molecule type" value="Genomic_DNA"/>
</dbReference>
<proteinExistence type="predicted"/>
<accession>A0AAX0B4X0</accession>
<protein>
    <submittedName>
        <fullName evidence="2">Uncharacterized protein</fullName>
    </submittedName>
</protein>
<reference evidence="2" key="2">
    <citation type="journal article" date="2022" name="Nat. Biotechnol.">
        <title>Carbon-negative production of acetone and isopropanol by gas fermentation at industrial pilot scale.</title>
        <authorList>
            <person name="Liew F.E."/>
            <person name="Nogle R."/>
            <person name="Abdalla T."/>
            <person name="Rasor B.J."/>
            <person name="Canter C."/>
            <person name="Jensen R.O."/>
            <person name="Wang L."/>
            <person name="Strutz J."/>
            <person name="Chirania P."/>
            <person name="De Tissera S."/>
            <person name="Mueller A.P."/>
            <person name="Ruan Z."/>
            <person name="Gao A."/>
            <person name="Tran L."/>
            <person name="Engle N.L."/>
            <person name="Bromley J.C."/>
            <person name="Daniell J."/>
            <person name="Conrado R."/>
            <person name="Tschaplinski T.J."/>
            <person name="Giannone R.J."/>
            <person name="Hettich R.L."/>
            <person name="Karim A.S."/>
            <person name="Simpson S.D."/>
            <person name="Brown S.D."/>
            <person name="Leang C."/>
            <person name="Jewett M.C."/>
            <person name="Kopke M."/>
        </authorList>
    </citation>
    <scope>NUCLEOTIDE SEQUENCE</scope>
    <source>
        <strain evidence="2">DJ080</strain>
    </source>
</reference>
<keyword evidence="1" id="KW-0812">Transmembrane</keyword>
<gene>
    <name evidence="2" type="ORF">B0H41_003938</name>
</gene>
<sequence length="71" mass="8505">MLNDIIINSLDTINIIYLWTVLNKKTYNSYKLPISMIIVSIFVTTTEYFELNFIFSYLLVIMIMKIIYKKK</sequence>
<evidence type="ECO:0000313" key="2">
    <source>
        <dbReference type="EMBL" id="NRT90259.1"/>
    </source>
</evidence>
<evidence type="ECO:0000313" key="3">
    <source>
        <dbReference type="Proteomes" id="UP001193748"/>
    </source>
</evidence>
<dbReference type="AlphaFoldDB" id="A0AAX0B4X0"/>
<keyword evidence="1" id="KW-1133">Transmembrane helix</keyword>
<name>A0AAX0B4X0_CLOBE</name>
<comment type="caution">
    <text evidence="2">The sequence shown here is derived from an EMBL/GenBank/DDBJ whole genome shotgun (WGS) entry which is preliminary data.</text>
</comment>
<evidence type="ECO:0000256" key="1">
    <source>
        <dbReference type="SAM" id="Phobius"/>
    </source>
</evidence>
<feature type="transmembrane region" description="Helical" evidence="1">
    <location>
        <begin position="6"/>
        <end position="22"/>
    </location>
</feature>